<evidence type="ECO:0000256" key="2">
    <source>
        <dbReference type="PROSITE-ProRule" id="PRU00335"/>
    </source>
</evidence>
<name>A0A1W6ZZI6_9HYPH</name>
<keyword evidence="5" id="KW-1185">Reference proteome</keyword>
<dbReference type="InterPro" id="IPR050109">
    <property type="entry name" value="HTH-type_TetR-like_transc_reg"/>
</dbReference>
<dbReference type="PROSITE" id="PS50977">
    <property type="entry name" value="HTH_TETR_2"/>
    <property type="match status" value="1"/>
</dbReference>
<evidence type="ECO:0000313" key="4">
    <source>
        <dbReference type="EMBL" id="ARQ02688.1"/>
    </source>
</evidence>
<feature type="domain" description="HTH tetR-type" evidence="3">
    <location>
        <begin position="62"/>
        <end position="122"/>
    </location>
</feature>
<organism evidence="4 5">
    <name type="scientific">Pseudorhodoplanes sinuspersici</name>
    <dbReference type="NCBI Taxonomy" id="1235591"/>
    <lineage>
        <taxon>Bacteria</taxon>
        <taxon>Pseudomonadati</taxon>
        <taxon>Pseudomonadota</taxon>
        <taxon>Alphaproteobacteria</taxon>
        <taxon>Hyphomicrobiales</taxon>
        <taxon>Pseudorhodoplanes</taxon>
    </lineage>
</organism>
<dbReference type="InterPro" id="IPR041490">
    <property type="entry name" value="KstR2_TetR_C"/>
</dbReference>
<dbReference type="SUPFAM" id="SSF46689">
    <property type="entry name" value="Homeodomain-like"/>
    <property type="match status" value="1"/>
</dbReference>
<dbReference type="Pfam" id="PF17932">
    <property type="entry name" value="TetR_C_24"/>
    <property type="match status" value="1"/>
</dbReference>
<keyword evidence="1 2" id="KW-0238">DNA-binding</keyword>
<dbReference type="InterPro" id="IPR001647">
    <property type="entry name" value="HTH_TetR"/>
</dbReference>
<dbReference type="InterPro" id="IPR036271">
    <property type="entry name" value="Tet_transcr_reg_TetR-rel_C_sf"/>
</dbReference>
<sequence length="279" mass="30490">MERHRRTACGRTGKRRTYADRLIGKVDMPSAPRKKPSVKTVAVKATRGGAQEPGRKSGVRKDVLSSEVLDRAVGLFAQRGFAGTSLKDVADAVGLSRSAIYYYFPSKDALLEELLTGVTVSAARILDNVEKRSDLTPIEKIGVAAHDLVMWVTERRLHFIAIDRSENELPPPILARHREAKRRVLGGMMRLIDEAVAGGEARAVDSRVTAFAIIGMCNWTAWWFVPDGELTAATVADRIADLAMHSVRRARPADAASNDIRSLTAEIRGILGLIDRGAP</sequence>
<dbReference type="Proteomes" id="UP000194137">
    <property type="component" value="Chromosome"/>
</dbReference>
<accession>A0A1W6ZZI6</accession>
<dbReference type="PRINTS" id="PR00455">
    <property type="entry name" value="HTHTETR"/>
</dbReference>
<protein>
    <recommendedName>
        <fullName evidence="3">HTH tetR-type domain-containing protein</fullName>
    </recommendedName>
</protein>
<evidence type="ECO:0000313" key="5">
    <source>
        <dbReference type="Proteomes" id="UP000194137"/>
    </source>
</evidence>
<dbReference type="AlphaFoldDB" id="A0A1W6ZZI6"/>
<gene>
    <name evidence="4" type="ORF">CAK95_01040</name>
</gene>
<proteinExistence type="predicted"/>
<feature type="DNA-binding region" description="H-T-H motif" evidence="2">
    <location>
        <begin position="85"/>
        <end position="104"/>
    </location>
</feature>
<dbReference type="Gene3D" id="1.10.357.10">
    <property type="entry name" value="Tetracycline Repressor, domain 2"/>
    <property type="match status" value="1"/>
</dbReference>
<dbReference type="Pfam" id="PF00440">
    <property type="entry name" value="TetR_N"/>
    <property type="match status" value="1"/>
</dbReference>
<dbReference type="InterPro" id="IPR009057">
    <property type="entry name" value="Homeodomain-like_sf"/>
</dbReference>
<dbReference type="Gene3D" id="1.10.10.60">
    <property type="entry name" value="Homeodomain-like"/>
    <property type="match status" value="1"/>
</dbReference>
<dbReference type="GO" id="GO:0003700">
    <property type="term" value="F:DNA-binding transcription factor activity"/>
    <property type="evidence" value="ECO:0007669"/>
    <property type="project" value="TreeGrafter"/>
</dbReference>
<dbReference type="GO" id="GO:0000976">
    <property type="term" value="F:transcription cis-regulatory region binding"/>
    <property type="evidence" value="ECO:0007669"/>
    <property type="project" value="TreeGrafter"/>
</dbReference>
<evidence type="ECO:0000256" key="1">
    <source>
        <dbReference type="ARBA" id="ARBA00023125"/>
    </source>
</evidence>
<reference evidence="4 5" key="1">
    <citation type="submission" date="2017-05" db="EMBL/GenBank/DDBJ databases">
        <title>Full genome sequence of Pseudorhodoplanes sinuspersici.</title>
        <authorList>
            <person name="Dastgheib S.M.M."/>
            <person name="Shavandi M."/>
            <person name="Tirandaz H."/>
        </authorList>
    </citation>
    <scope>NUCLEOTIDE SEQUENCE [LARGE SCALE GENOMIC DNA]</scope>
    <source>
        <strain evidence="4 5">RIPI110</strain>
    </source>
</reference>
<evidence type="ECO:0000259" key="3">
    <source>
        <dbReference type="PROSITE" id="PS50977"/>
    </source>
</evidence>
<dbReference type="PANTHER" id="PTHR30055">
    <property type="entry name" value="HTH-TYPE TRANSCRIPTIONAL REGULATOR RUTR"/>
    <property type="match status" value="1"/>
</dbReference>
<dbReference type="STRING" id="1235591.CAK95_01040"/>
<dbReference type="PANTHER" id="PTHR30055:SF237">
    <property type="entry name" value="TRANSCRIPTIONAL REPRESSOR MCE3R"/>
    <property type="match status" value="1"/>
</dbReference>
<dbReference type="SUPFAM" id="SSF48498">
    <property type="entry name" value="Tetracyclin repressor-like, C-terminal domain"/>
    <property type="match status" value="1"/>
</dbReference>
<dbReference type="KEGG" id="psin:CAK95_01040"/>
<dbReference type="EMBL" id="CP021112">
    <property type="protein sequence ID" value="ARQ02688.1"/>
    <property type="molecule type" value="Genomic_DNA"/>
</dbReference>